<accession>A0A1B9GZ17</accession>
<dbReference type="Proteomes" id="UP000092666">
    <property type="component" value="Unassembled WGS sequence"/>
</dbReference>
<evidence type="ECO:0000256" key="1">
    <source>
        <dbReference type="SAM" id="MobiDB-lite"/>
    </source>
</evidence>
<feature type="region of interest" description="Disordered" evidence="1">
    <location>
        <begin position="1"/>
        <end position="27"/>
    </location>
</feature>
<organism evidence="2 3">
    <name type="scientific">Kwoniella heveanensis BCC8398</name>
    <dbReference type="NCBI Taxonomy" id="1296120"/>
    <lineage>
        <taxon>Eukaryota</taxon>
        <taxon>Fungi</taxon>
        <taxon>Dikarya</taxon>
        <taxon>Basidiomycota</taxon>
        <taxon>Agaricomycotina</taxon>
        <taxon>Tremellomycetes</taxon>
        <taxon>Tremellales</taxon>
        <taxon>Cryptococcaceae</taxon>
        <taxon>Kwoniella</taxon>
    </lineage>
</organism>
<gene>
    <name evidence="2" type="ORF">I316_02140</name>
</gene>
<name>A0A1B9GZ17_9TREE</name>
<keyword evidence="3" id="KW-1185">Reference proteome</keyword>
<evidence type="ECO:0000313" key="2">
    <source>
        <dbReference type="EMBL" id="OCF36266.1"/>
    </source>
</evidence>
<dbReference type="EMBL" id="KI669496">
    <property type="protein sequence ID" value="OCF36266.1"/>
    <property type="molecule type" value="Genomic_DNA"/>
</dbReference>
<evidence type="ECO:0000313" key="3">
    <source>
        <dbReference type="Proteomes" id="UP000092666"/>
    </source>
</evidence>
<dbReference type="AlphaFoldDB" id="A0A1B9GZ17"/>
<proteinExistence type="predicted"/>
<reference evidence="3" key="2">
    <citation type="submission" date="2013-12" db="EMBL/GenBank/DDBJ databases">
        <title>Evolution of pathogenesis and genome organization in the Tremellales.</title>
        <authorList>
            <person name="Cuomo C."/>
            <person name="Litvintseva A."/>
            <person name="Heitman J."/>
            <person name="Chen Y."/>
            <person name="Sun S."/>
            <person name="Springer D."/>
            <person name="Dromer F."/>
            <person name="Young S."/>
            <person name="Zeng Q."/>
            <person name="Chapman S."/>
            <person name="Gujja S."/>
            <person name="Saif S."/>
            <person name="Birren B."/>
        </authorList>
    </citation>
    <scope>NUCLEOTIDE SEQUENCE [LARGE SCALE GENOMIC DNA]</scope>
    <source>
        <strain evidence="3">BCC8398</strain>
    </source>
</reference>
<sequence length="57" mass="5467">MAAITTFANVNKGCESSSDGSCSTHGTSGNNNSFGAPVDQCNSNGNGGTCSTCGASS</sequence>
<protein>
    <submittedName>
        <fullName evidence="2">Uncharacterized protein</fullName>
    </submittedName>
</protein>
<reference evidence="2 3" key="1">
    <citation type="submission" date="2013-07" db="EMBL/GenBank/DDBJ databases">
        <title>The Genome Sequence of Cryptococcus heveanensis BCC8398.</title>
        <authorList>
            <consortium name="The Broad Institute Genome Sequencing Platform"/>
            <person name="Cuomo C."/>
            <person name="Litvintseva A."/>
            <person name="Chen Y."/>
            <person name="Heitman J."/>
            <person name="Sun S."/>
            <person name="Springer D."/>
            <person name="Dromer F."/>
            <person name="Young S.K."/>
            <person name="Zeng Q."/>
            <person name="Gargeya S."/>
            <person name="Fitzgerald M."/>
            <person name="Abouelleil A."/>
            <person name="Alvarado L."/>
            <person name="Berlin A.M."/>
            <person name="Chapman S.B."/>
            <person name="Dewar J."/>
            <person name="Goldberg J."/>
            <person name="Griggs A."/>
            <person name="Gujja S."/>
            <person name="Hansen M."/>
            <person name="Howarth C."/>
            <person name="Imamovic A."/>
            <person name="Larimer J."/>
            <person name="McCowan C."/>
            <person name="Murphy C."/>
            <person name="Pearson M."/>
            <person name="Priest M."/>
            <person name="Roberts A."/>
            <person name="Saif S."/>
            <person name="Shea T."/>
            <person name="Sykes S."/>
            <person name="Wortman J."/>
            <person name="Nusbaum C."/>
            <person name="Birren B."/>
        </authorList>
    </citation>
    <scope>NUCLEOTIDE SEQUENCE [LARGE SCALE GENOMIC DNA]</scope>
    <source>
        <strain evidence="2 3">BCC8398</strain>
    </source>
</reference>